<name>A0A554LMN6_9BACT</name>
<dbReference type="Gene3D" id="2.170.16.10">
    <property type="entry name" value="Hedgehog/Intein (Hint) domain"/>
    <property type="match status" value="1"/>
</dbReference>
<evidence type="ECO:0000256" key="1">
    <source>
        <dbReference type="ARBA" id="ARBA00008428"/>
    </source>
</evidence>
<comment type="function">
    <text evidence="14">The main replicative DNA helicase, it participates in initiation and elongation during chromosome replication. Travels ahead of the DNA replisome, separating dsDNA into templates for DNA synthesis. A processive ATP-dependent 5'-3' DNA helicase it has DNA-dependent ATPase activity.</text>
</comment>
<keyword evidence="10" id="KW-0413">Isomerase</keyword>
<evidence type="ECO:0000256" key="14">
    <source>
        <dbReference type="RuleBase" id="RU362085"/>
    </source>
</evidence>
<dbReference type="GO" id="GO:0003677">
    <property type="term" value="F:DNA binding"/>
    <property type="evidence" value="ECO:0007669"/>
    <property type="project" value="UniProtKB-UniRule"/>
</dbReference>
<keyword evidence="8 14" id="KW-0067">ATP-binding</keyword>
<evidence type="ECO:0000256" key="8">
    <source>
        <dbReference type="ARBA" id="ARBA00022840"/>
    </source>
</evidence>
<dbReference type="NCBIfam" id="TIGR00665">
    <property type="entry name" value="DnaB"/>
    <property type="match status" value="1"/>
</dbReference>
<dbReference type="InterPro" id="IPR007693">
    <property type="entry name" value="DNA_helicase_DnaB-like_N"/>
</dbReference>
<feature type="domain" description="SF4 helicase" evidence="15">
    <location>
        <begin position="490"/>
        <end position="550"/>
    </location>
</feature>
<dbReference type="InterPro" id="IPR006141">
    <property type="entry name" value="Intein_N"/>
</dbReference>
<dbReference type="InterPro" id="IPR036844">
    <property type="entry name" value="Hint_dom_sf"/>
</dbReference>
<dbReference type="AlphaFoldDB" id="A0A554LMN6"/>
<dbReference type="PANTHER" id="PTHR30153">
    <property type="entry name" value="REPLICATIVE DNA HELICASE DNAB"/>
    <property type="match status" value="1"/>
</dbReference>
<dbReference type="Pfam" id="PF14890">
    <property type="entry name" value="Intein_splicing"/>
    <property type="match status" value="1"/>
</dbReference>
<dbReference type="SUPFAM" id="SSF52540">
    <property type="entry name" value="P-loop containing nucleoside triphosphate hydrolases"/>
    <property type="match status" value="2"/>
</dbReference>
<dbReference type="Gene3D" id="3.40.50.300">
    <property type="entry name" value="P-loop containing nucleotide triphosphate hydrolases"/>
    <property type="match status" value="2"/>
</dbReference>
<dbReference type="SUPFAM" id="SSF48024">
    <property type="entry name" value="N-terminal domain of DnaB helicase"/>
    <property type="match status" value="1"/>
</dbReference>
<keyword evidence="2 14" id="KW-0639">Primosome</keyword>
<dbReference type="PROSITE" id="PS51199">
    <property type="entry name" value="SF4_HELICASE"/>
    <property type="match status" value="2"/>
</dbReference>
<evidence type="ECO:0000256" key="7">
    <source>
        <dbReference type="ARBA" id="ARBA00022806"/>
    </source>
</evidence>
<dbReference type="GO" id="GO:0005524">
    <property type="term" value="F:ATP binding"/>
    <property type="evidence" value="ECO:0007669"/>
    <property type="project" value="UniProtKB-UniRule"/>
</dbReference>
<feature type="domain" description="SF4 helicase" evidence="15">
    <location>
        <begin position="168"/>
        <end position="374"/>
    </location>
</feature>
<dbReference type="InterPro" id="IPR016136">
    <property type="entry name" value="DNA_helicase_N/primase_C"/>
</dbReference>
<proteinExistence type="inferred from homology"/>
<evidence type="ECO:0000256" key="3">
    <source>
        <dbReference type="ARBA" id="ARBA00022705"/>
    </source>
</evidence>
<comment type="similarity">
    <text evidence="1 14">Belongs to the helicase family. DnaB subfamily.</text>
</comment>
<keyword evidence="3 14" id="KW-0235">DNA replication</keyword>
<evidence type="ECO:0000313" key="17">
    <source>
        <dbReference type="Proteomes" id="UP000316495"/>
    </source>
</evidence>
<evidence type="ECO:0000259" key="15">
    <source>
        <dbReference type="PROSITE" id="PS51199"/>
    </source>
</evidence>
<dbReference type="GO" id="GO:0016539">
    <property type="term" value="P:intein-mediated protein splicing"/>
    <property type="evidence" value="ECO:0007669"/>
    <property type="project" value="InterPro"/>
</dbReference>
<evidence type="ECO:0000256" key="9">
    <source>
        <dbReference type="ARBA" id="ARBA00023125"/>
    </source>
</evidence>
<dbReference type="GO" id="GO:1990077">
    <property type="term" value="C:primosome complex"/>
    <property type="evidence" value="ECO:0007669"/>
    <property type="project" value="UniProtKB-UniRule"/>
</dbReference>
<dbReference type="InterPro" id="IPR007694">
    <property type="entry name" value="DNA_helicase_DnaB-like_C"/>
</dbReference>
<keyword evidence="5 14" id="KW-0547">Nucleotide-binding</keyword>
<dbReference type="InterPro" id="IPR003593">
    <property type="entry name" value="AAA+_ATPase"/>
</dbReference>
<dbReference type="Proteomes" id="UP000316495">
    <property type="component" value="Unassembled WGS sequence"/>
</dbReference>
<sequence length="561" mass="63018">MAKKKSNNLIGAILIDKDAILSVVEILSSDDFYDNRNGTIYKAIISLFEKRVPIDMVTLTDQLEKENELQNAGGSSYIVSLVNSTPSAANVSHWANIVRDKALLRRLITSAITISDLGFDENEEVSAVLDKAEQSLFAVSQKFFRQKFIPIRDVLTEAFDRIDKIHKDKGALRGIPTGFRDLDSKLAGLQKSDLVILAARPSMGKTSLALNIAEHISVEEKIPVAFFSLEMSKEQMVDRLISSQAGVDSWKLRTGNLSDEDFPKIGYAMGTLSEAPFFIDDSPALTVTEIRAKARRLQMEQPLGAIFVDYLQLIEGRSRSSDSNRVQEISEISRSLKALSRELDIPVVAMSQLSRAVEHRPDKRPQLSDLRESGCLSGDTLVFDPKNGLRLPIKDLVDKNDVNVSAIDSTGKIVVMSTSKIFSTGRKKVFEIDLLATPRKYIFTKTRNEMSDISWDHIEKIESGEIVEVFDITVPKEHNFVANDIIVHNSIEQDADVVMFIYRDEYYDENSDKKGVSEILIRKHRNGPIGNVELFFNAEQMRFRDLARQPKQSHSDFAPED</sequence>
<keyword evidence="9 14" id="KW-0238">DNA-binding</keyword>
<evidence type="ECO:0000256" key="4">
    <source>
        <dbReference type="ARBA" id="ARBA00022737"/>
    </source>
</evidence>
<dbReference type="InterPro" id="IPR030934">
    <property type="entry name" value="Intein_C"/>
</dbReference>
<dbReference type="PROSITE" id="PS50818">
    <property type="entry name" value="INTEIN_C_TER"/>
    <property type="match status" value="1"/>
</dbReference>
<evidence type="ECO:0000256" key="13">
    <source>
        <dbReference type="NCBIfam" id="TIGR00665"/>
    </source>
</evidence>
<dbReference type="CDD" id="cd00984">
    <property type="entry name" value="DnaB_C"/>
    <property type="match status" value="1"/>
</dbReference>
<keyword evidence="4" id="KW-0677">Repeat</keyword>
<evidence type="ECO:0000256" key="11">
    <source>
        <dbReference type="ARBA" id="ARBA00044940"/>
    </source>
</evidence>
<dbReference type="NCBIfam" id="TIGR01443">
    <property type="entry name" value="intein_Cterm"/>
    <property type="match status" value="1"/>
</dbReference>
<dbReference type="EC" id="5.6.2.3" evidence="13 14"/>
<dbReference type="SUPFAM" id="SSF51294">
    <property type="entry name" value="Hedgehog/intein (Hint) domain"/>
    <property type="match status" value="1"/>
</dbReference>
<reference evidence="16 17" key="1">
    <citation type="submission" date="2017-07" db="EMBL/GenBank/DDBJ databases">
        <title>Mechanisms for carbon and nitrogen cycling indicate functional differentiation within the Candidate Phyla Radiation.</title>
        <authorList>
            <person name="Danczak R.E."/>
            <person name="Johnston M.D."/>
            <person name="Kenah C."/>
            <person name="Slattery M."/>
            <person name="Wrighton K.C."/>
            <person name="Wilkins M.J."/>
        </authorList>
    </citation>
    <scope>NUCLEOTIDE SEQUENCE [LARGE SCALE GENOMIC DNA]</scope>
    <source>
        <strain evidence="16">Athens1014_28</strain>
    </source>
</reference>
<dbReference type="InterPro" id="IPR003586">
    <property type="entry name" value="Hint_dom_C"/>
</dbReference>
<evidence type="ECO:0000256" key="12">
    <source>
        <dbReference type="ARBA" id="ARBA00048954"/>
    </source>
</evidence>
<evidence type="ECO:0000313" key="16">
    <source>
        <dbReference type="EMBL" id="TSC94108.1"/>
    </source>
</evidence>
<comment type="function">
    <text evidence="11 14">The intein is an endonuclease.</text>
</comment>
<dbReference type="CDD" id="cd00081">
    <property type="entry name" value="Hint"/>
    <property type="match status" value="1"/>
</dbReference>
<dbReference type="PROSITE" id="PS50817">
    <property type="entry name" value="INTEIN_N_TER"/>
    <property type="match status" value="1"/>
</dbReference>
<gene>
    <name evidence="16" type="ORF">Athens101428_420</name>
</gene>
<accession>A0A554LMN6</accession>
<dbReference type="InterPro" id="IPR007692">
    <property type="entry name" value="DNA_helicase_DnaB"/>
</dbReference>
<evidence type="ECO:0000256" key="6">
    <source>
        <dbReference type="ARBA" id="ARBA00022801"/>
    </source>
</evidence>
<dbReference type="FunFam" id="1.10.860.10:FF:000001">
    <property type="entry name" value="Replicative DNA helicase"/>
    <property type="match status" value="1"/>
</dbReference>
<organism evidence="16 17">
    <name type="scientific">Candidatus Berkelbacteria bacterium Athens1014_28</name>
    <dbReference type="NCBI Taxonomy" id="2017145"/>
    <lineage>
        <taxon>Bacteria</taxon>
        <taxon>Candidatus Berkelbacteria</taxon>
    </lineage>
</organism>
<dbReference type="EMBL" id="VMGN01000020">
    <property type="protein sequence ID" value="TSC94108.1"/>
    <property type="molecule type" value="Genomic_DNA"/>
</dbReference>
<evidence type="ECO:0000256" key="10">
    <source>
        <dbReference type="ARBA" id="ARBA00023235"/>
    </source>
</evidence>
<dbReference type="PANTHER" id="PTHR30153:SF2">
    <property type="entry name" value="REPLICATIVE DNA HELICASE"/>
    <property type="match status" value="1"/>
</dbReference>
<comment type="caution">
    <text evidence="16">The sequence shown here is derived from an EMBL/GenBank/DDBJ whole genome shotgun (WGS) entry which is preliminary data.</text>
</comment>
<evidence type="ECO:0000256" key="2">
    <source>
        <dbReference type="ARBA" id="ARBA00022515"/>
    </source>
</evidence>
<protein>
    <recommendedName>
        <fullName evidence="13 14">Replicative DNA helicase</fullName>
        <ecNumber evidence="13 14">5.6.2.3</ecNumber>
    </recommendedName>
</protein>
<keyword evidence="6 14" id="KW-0378">Hydrolase</keyword>
<dbReference type="GO" id="GO:0006269">
    <property type="term" value="P:DNA replication, synthesis of primer"/>
    <property type="evidence" value="ECO:0007669"/>
    <property type="project" value="UniProtKB-UniRule"/>
</dbReference>
<dbReference type="Gene3D" id="1.10.860.10">
    <property type="entry name" value="DNAb Helicase, Chain A"/>
    <property type="match status" value="1"/>
</dbReference>
<dbReference type="SMART" id="SM00382">
    <property type="entry name" value="AAA"/>
    <property type="match status" value="1"/>
</dbReference>
<dbReference type="GO" id="GO:0016887">
    <property type="term" value="F:ATP hydrolysis activity"/>
    <property type="evidence" value="ECO:0007669"/>
    <property type="project" value="RHEA"/>
</dbReference>
<evidence type="ECO:0000256" key="5">
    <source>
        <dbReference type="ARBA" id="ARBA00022741"/>
    </source>
</evidence>
<keyword evidence="7 14" id="KW-0347">Helicase</keyword>
<dbReference type="GO" id="GO:0005829">
    <property type="term" value="C:cytosol"/>
    <property type="evidence" value="ECO:0007669"/>
    <property type="project" value="TreeGrafter"/>
</dbReference>
<dbReference type="Pfam" id="PF00772">
    <property type="entry name" value="DnaB"/>
    <property type="match status" value="1"/>
</dbReference>
<dbReference type="InterPro" id="IPR027417">
    <property type="entry name" value="P-loop_NTPase"/>
</dbReference>
<dbReference type="SMART" id="SM00305">
    <property type="entry name" value="HintC"/>
    <property type="match status" value="1"/>
</dbReference>
<dbReference type="InterPro" id="IPR036185">
    <property type="entry name" value="DNA_heli_DnaB-like_N_sf"/>
</dbReference>
<comment type="catalytic activity">
    <reaction evidence="12 14">
        <text>ATP + H2O = ADP + phosphate + H(+)</text>
        <dbReference type="Rhea" id="RHEA:13065"/>
        <dbReference type="ChEBI" id="CHEBI:15377"/>
        <dbReference type="ChEBI" id="CHEBI:15378"/>
        <dbReference type="ChEBI" id="CHEBI:30616"/>
        <dbReference type="ChEBI" id="CHEBI:43474"/>
        <dbReference type="ChEBI" id="CHEBI:456216"/>
        <dbReference type="EC" id="5.6.2.3"/>
    </reaction>
</comment>
<dbReference type="Pfam" id="PF03796">
    <property type="entry name" value="DnaB_C"/>
    <property type="match status" value="1"/>
</dbReference>
<dbReference type="GO" id="GO:0043139">
    <property type="term" value="F:5'-3' DNA helicase activity"/>
    <property type="evidence" value="ECO:0007669"/>
    <property type="project" value="UniProtKB-EC"/>
</dbReference>